<name>A0A7Z7IA02_9BURK</name>
<protein>
    <submittedName>
        <fullName evidence="1">Uncharacterized protein</fullName>
    </submittedName>
</protein>
<sequence length="54" mass="6151">MNTPLMFALAMLLVLIAVPATRELLRAFRDDAAKKRLVPIRIESRGAGRRPRDY</sequence>
<dbReference type="RefSeq" id="WP_167306325.1">
    <property type="nucleotide sequence ID" value="NZ_OCSU01000002.1"/>
</dbReference>
<keyword evidence="2" id="KW-1185">Reference proteome</keyword>
<proteinExistence type="predicted"/>
<dbReference type="EMBL" id="OCSU01000002">
    <property type="protein sequence ID" value="SOE81365.1"/>
    <property type="molecule type" value="Genomic_DNA"/>
</dbReference>
<dbReference type="Proteomes" id="UP000219522">
    <property type="component" value="Unassembled WGS sequence"/>
</dbReference>
<dbReference type="AlphaFoldDB" id="A0A7Z7IA02"/>
<reference evidence="1 2" key="1">
    <citation type="submission" date="2017-09" db="EMBL/GenBank/DDBJ databases">
        <authorList>
            <person name="Varghese N."/>
            <person name="Submissions S."/>
        </authorList>
    </citation>
    <scope>NUCLEOTIDE SEQUENCE [LARGE SCALE GENOMIC DNA]</scope>
    <source>
        <strain evidence="1 2">OK806</strain>
    </source>
</reference>
<organism evidence="1 2">
    <name type="scientific">Caballeronia arationis</name>
    <dbReference type="NCBI Taxonomy" id="1777142"/>
    <lineage>
        <taxon>Bacteria</taxon>
        <taxon>Pseudomonadati</taxon>
        <taxon>Pseudomonadota</taxon>
        <taxon>Betaproteobacteria</taxon>
        <taxon>Burkholderiales</taxon>
        <taxon>Burkholderiaceae</taxon>
        <taxon>Caballeronia</taxon>
    </lineage>
</organism>
<comment type="caution">
    <text evidence="1">The sequence shown here is derived from an EMBL/GenBank/DDBJ whole genome shotgun (WGS) entry which is preliminary data.</text>
</comment>
<accession>A0A7Z7IA02</accession>
<gene>
    <name evidence="1" type="ORF">SAMN05446927_4644</name>
</gene>
<evidence type="ECO:0000313" key="1">
    <source>
        <dbReference type="EMBL" id="SOE81365.1"/>
    </source>
</evidence>
<evidence type="ECO:0000313" key="2">
    <source>
        <dbReference type="Proteomes" id="UP000219522"/>
    </source>
</evidence>